<protein>
    <submittedName>
        <fullName evidence="1">Uncharacterized protein</fullName>
    </submittedName>
</protein>
<dbReference type="EMBL" id="BART01020203">
    <property type="protein sequence ID" value="GAH01357.1"/>
    <property type="molecule type" value="Genomic_DNA"/>
</dbReference>
<comment type="caution">
    <text evidence="1">The sequence shown here is derived from an EMBL/GenBank/DDBJ whole genome shotgun (WGS) entry which is preliminary data.</text>
</comment>
<organism evidence="1">
    <name type="scientific">marine sediment metagenome</name>
    <dbReference type="NCBI Taxonomy" id="412755"/>
    <lineage>
        <taxon>unclassified sequences</taxon>
        <taxon>metagenomes</taxon>
        <taxon>ecological metagenomes</taxon>
    </lineage>
</organism>
<name>X1C231_9ZZZZ</name>
<sequence length="135" mass="15470">MTTKKSTFTMDFKIFTPSLIKWASDNHQEAKEGLAEAFWEMIDDAKWKPPQAPFLIGDLHASAEIDEMKITTKFIQVSGGFNIVYAAKQHEQEASYDKPTTTVVKNPGPKFLESKMVEFGKNYIQTVVDRMKRLY</sequence>
<proteinExistence type="predicted"/>
<accession>X1C231</accession>
<dbReference type="AlphaFoldDB" id="X1C231"/>
<reference evidence="1" key="1">
    <citation type="journal article" date="2014" name="Front. Microbiol.">
        <title>High frequency of phylogenetically diverse reductive dehalogenase-homologous genes in deep subseafloor sedimentary metagenomes.</title>
        <authorList>
            <person name="Kawai M."/>
            <person name="Futagami T."/>
            <person name="Toyoda A."/>
            <person name="Takaki Y."/>
            <person name="Nishi S."/>
            <person name="Hori S."/>
            <person name="Arai W."/>
            <person name="Tsubouchi T."/>
            <person name="Morono Y."/>
            <person name="Uchiyama I."/>
            <person name="Ito T."/>
            <person name="Fujiyama A."/>
            <person name="Inagaki F."/>
            <person name="Takami H."/>
        </authorList>
    </citation>
    <scope>NUCLEOTIDE SEQUENCE</scope>
    <source>
        <strain evidence="1">Expedition CK06-06</strain>
    </source>
</reference>
<evidence type="ECO:0000313" key="1">
    <source>
        <dbReference type="EMBL" id="GAH01357.1"/>
    </source>
</evidence>
<gene>
    <name evidence="1" type="ORF">S01H4_37581</name>
</gene>